<dbReference type="AlphaFoldDB" id="A0A1I0HKL3"/>
<organism evidence="1 2">
    <name type="scientific">Marinobacter segnicrescens</name>
    <dbReference type="NCBI Taxonomy" id="430453"/>
    <lineage>
        <taxon>Bacteria</taxon>
        <taxon>Pseudomonadati</taxon>
        <taxon>Pseudomonadota</taxon>
        <taxon>Gammaproteobacteria</taxon>
        <taxon>Pseudomonadales</taxon>
        <taxon>Marinobacteraceae</taxon>
        <taxon>Marinobacter</taxon>
    </lineage>
</organism>
<dbReference type="STRING" id="430453.SAMN04487962_13014"/>
<name>A0A1I0HKL3_9GAMM</name>
<sequence length="134" mass="15462">MAIESLRFDGKLHFQPVLINFLLVIRPTHQLIAMVIEAPPVNNRQIGRLQFLFHQIQNGQLKIFTVNRYTVRPDENQRAPFSSVHLVCWMISTRSGEWAYTPLSMAASRHMNISDMDFMFASHQDPDIIGAIVR</sequence>
<accession>A0A1I0HKL3</accession>
<reference evidence="2" key="1">
    <citation type="submission" date="2016-10" db="EMBL/GenBank/DDBJ databases">
        <authorList>
            <person name="Varghese N."/>
            <person name="Submissions S."/>
        </authorList>
    </citation>
    <scope>NUCLEOTIDE SEQUENCE [LARGE SCALE GENOMIC DNA]</scope>
    <source>
        <strain evidence="2">CGMCC 1.6489</strain>
    </source>
</reference>
<protein>
    <submittedName>
        <fullName evidence="1">Uncharacterized protein</fullName>
    </submittedName>
</protein>
<keyword evidence="2" id="KW-1185">Reference proteome</keyword>
<proteinExistence type="predicted"/>
<gene>
    <name evidence="1" type="ORF">SAMN04487962_13014</name>
</gene>
<evidence type="ECO:0000313" key="1">
    <source>
        <dbReference type="EMBL" id="SET84256.1"/>
    </source>
</evidence>
<evidence type="ECO:0000313" key="2">
    <source>
        <dbReference type="Proteomes" id="UP000198762"/>
    </source>
</evidence>
<dbReference type="EMBL" id="FOHZ01000030">
    <property type="protein sequence ID" value="SET84256.1"/>
    <property type="molecule type" value="Genomic_DNA"/>
</dbReference>
<dbReference type="Proteomes" id="UP000198762">
    <property type="component" value="Unassembled WGS sequence"/>
</dbReference>